<evidence type="ECO:0000256" key="9">
    <source>
        <dbReference type="ARBA" id="ARBA00031636"/>
    </source>
</evidence>
<feature type="transmembrane region" description="Helical" evidence="10">
    <location>
        <begin position="103"/>
        <end position="129"/>
    </location>
</feature>
<keyword evidence="5 10" id="KW-0812">Transmembrane</keyword>
<feature type="transmembrane region" description="Helical" evidence="10">
    <location>
        <begin position="20"/>
        <end position="36"/>
    </location>
</feature>
<comment type="caution">
    <text evidence="11">The sequence shown here is derived from an EMBL/GenBank/DDBJ whole genome shotgun (WGS) entry which is preliminary data.</text>
</comment>
<sequence length="466" mass="49962">MASSVTIAPATPPLSRRSELKALMVLALPIIGGQLAQTGMSFVDTLMAGAVSPQDLAAVAVGSSVWVPMFLFIIGTLLATTANVSHLFGAERHDDIAPMVRQALWLSVLIGALAMLLLLNASPLLGYFMEGDTDLQYQTQVYLNGVAVGVPAIAMYQVLRYLCEGMGHTRPAMLIAIIGLICNAPLNYLFIYGGFGIPAMGGAGCGWATGIVMWIMLLTMLGYISRSPRYGYFKLLNHFEWPRMRTIADLMKLGVPIGLAIFMESSMFATIALLLTPLGATVVSGHQITLNFTSMSFMFPLSIAMAITIRVGQALGAGQPEVARFRAFTGLILTLSCALISCLLMRYCGEQIASLYSNDGGVIRVATELMLLAALFQFSDATQVSVAGALRGYKDTRMPMLLTCVAYWCIGLPLGWQLALGDLLPHAPMGAPGFWWALIAGLTVAALLLLLRLQKVSHAAIQRSLS</sequence>
<dbReference type="PIRSF" id="PIRSF006603">
    <property type="entry name" value="DinF"/>
    <property type="match status" value="1"/>
</dbReference>
<evidence type="ECO:0000256" key="1">
    <source>
        <dbReference type="ARBA" id="ARBA00004429"/>
    </source>
</evidence>
<reference evidence="11 12" key="1">
    <citation type="submission" date="2015-03" db="EMBL/GenBank/DDBJ databases">
        <authorList>
            <person name="Krishnan R."/>
            <person name="Midha S."/>
            <person name="Patil P.B."/>
            <person name="Rameshkumar N."/>
        </authorList>
    </citation>
    <scope>NUCLEOTIDE SEQUENCE [LARGE SCALE GENOMIC DNA]</scope>
    <source>
        <strain evidence="11 12">L1E11</strain>
    </source>
</reference>
<dbReference type="Pfam" id="PF01554">
    <property type="entry name" value="MatE"/>
    <property type="match status" value="2"/>
</dbReference>
<keyword evidence="12" id="KW-1185">Reference proteome</keyword>
<protein>
    <recommendedName>
        <fullName evidence="9">Multidrug-efflux transporter</fullName>
    </recommendedName>
</protein>
<feature type="transmembrane region" description="Helical" evidence="10">
    <location>
        <begin position="361"/>
        <end position="379"/>
    </location>
</feature>
<evidence type="ECO:0000256" key="2">
    <source>
        <dbReference type="ARBA" id="ARBA00022448"/>
    </source>
</evidence>
<keyword evidence="2" id="KW-0813">Transport</keyword>
<dbReference type="Proteomes" id="UP000248090">
    <property type="component" value="Unassembled WGS sequence"/>
</dbReference>
<feature type="transmembrane region" description="Helical" evidence="10">
    <location>
        <begin position="141"/>
        <end position="159"/>
    </location>
</feature>
<dbReference type="PANTHER" id="PTHR43298:SF2">
    <property type="entry name" value="FMN_FAD EXPORTER YEEO-RELATED"/>
    <property type="match status" value="1"/>
</dbReference>
<evidence type="ECO:0000256" key="7">
    <source>
        <dbReference type="ARBA" id="ARBA00023065"/>
    </source>
</evidence>
<dbReference type="PANTHER" id="PTHR43298">
    <property type="entry name" value="MULTIDRUG RESISTANCE PROTEIN NORM-RELATED"/>
    <property type="match status" value="1"/>
</dbReference>
<keyword evidence="3" id="KW-0050">Antiport</keyword>
<keyword evidence="8 10" id="KW-0472">Membrane</keyword>
<accession>A0ABX5LYR2</accession>
<evidence type="ECO:0000256" key="8">
    <source>
        <dbReference type="ARBA" id="ARBA00023136"/>
    </source>
</evidence>
<feature type="transmembrane region" description="Helical" evidence="10">
    <location>
        <begin position="253"/>
        <end position="275"/>
    </location>
</feature>
<feature type="transmembrane region" description="Helical" evidence="10">
    <location>
        <begin position="434"/>
        <end position="453"/>
    </location>
</feature>
<feature type="transmembrane region" description="Helical" evidence="10">
    <location>
        <begin position="327"/>
        <end position="349"/>
    </location>
</feature>
<evidence type="ECO:0000313" key="11">
    <source>
        <dbReference type="EMBL" id="PXF31352.1"/>
    </source>
</evidence>
<evidence type="ECO:0000256" key="3">
    <source>
        <dbReference type="ARBA" id="ARBA00022449"/>
    </source>
</evidence>
<dbReference type="InterPro" id="IPR048279">
    <property type="entry name" value="MdtK-like"/>
</dbReference>
<dbReference type="EMBL" id="LAPT01000044">
    <property type="protein sequence ID" value="PXF31352.1"/>
    <property type="molecule type" value="Genomic_DNA"/>
</dbReference>
<keyword evidence="4" id="KW-1003">Cell membrane</keyword>
<name>A0ABX5LYR2_9GAMM</name>
<evidence type="ECO:0000313" key="12">
    <source>
        <dbReference type="Proteomes" id="UP000248090"/>
    </source>
</evidence>
<keyword evidence="7" id="KW-0406">Ion transport</keyword>
<feature type="transmembrane region" description="Helical" evidence="10">
    <location>
        <begin position="56"/>
        <end position="82"/>
    </location>
</feature>
<evidence type="ECO:0000256" key="10">
    <source>
        <dbReference type="SAM" id="Phobius"/>
    </source>
</evidence>
<dbReference type="RefSeq" id="WP_110187270.1">
    <property type="nucleotide sequence ID" value="NZ_CP177354.1"/>
</dbReference>
<dbReference type="CDD" id="cd13131">
    <property type="entry name" value="MATE_NorM_like"/>
    <property type="match status" value="1"/>
</dbReference>
<evidence type="ECO:0000256" key="4">
    <source>
        <dbReference type="ARBA" id="ARBA00022475"/>
    </source>
</evidence>
<gene>
    <name evidence="11" type="ORF">WH50_10525</name>
</gene>
<feature type="transmembrane region" description="Helical" evidence="10">
    <location>
        <begin position="295"/>
        <end position="315"/>
    </location>
</feature>
<dbReference type="NCBIfam" id="TIGR00797">
    <property type="entry name" value="matE"/>
    <property type="match status" value="1"/>
</dbReference>
<evidence type="ECO:0000256" key="5">
    <source>
        <dbReference type="ARBA" id="ARBA00022692"/>
    </source>
</evidence>
<evidence type="ECO:0000256" key="6">
    <source>
        <dbReference type="ARBA" id="ARBA00022989"/>
    </source>
</evidence>
<dbReference type="InterPro" id="IPR002528">
    <property type="entry name" value="MATE_fam"/>
</dbReference>
<feature type="transmembrane region" description="Helical" evidence="10">
    <location>
        <begin position="171"/>
        <end position="191"/>
    </location>
</feature>
<organism evidence="11 12">
    <name type="scientific">Pokkaliibacter plantistimulans</name>
    <dbReference type="NCBI Taxonomy" id="1635171"/>
    <lineage>
        <taxon>Bacteria</taxon>
        <taxon>Pseudomonadati</taxon>
        <taxon>Pseudomonadota</taxon>
        <taxon>Gammaproteobacteria</taxon>
        <taxon>Oceanospirillales</taxon>
        <taxon>Balneatrichaceae</taxon>
        <taxon>Pokkaliibacter</taxon>
    </lineage>
</organism>
<keyword evidence="6 10" id="KW-1133">Transmembrane helix</keyword>
<feature type="transmembrane region" description="Helical" evidence="10">
    <location>
        <begin position="400"/>
        <end position="419"/>
    </location>
</feature>
<comment type="subcellular location">
    <subcellularLocation>
        <location evidence="1">Cell inner membrane</location>
        <topology evidence="1">Multi-pass membrane protein</topology>
    </subcellularLocation>
</comment>
<proteinExistence type="predicted"/>
<dbReference type="InterPro" id="IPR050222">
    <property type="entry name" value="MATE_MdtK"/>
</dbReference>
<feature type="transmembrane region" description="Helical" evidence="10">
    <location>
        <begin position="197"/>
        <end position="224"/>
    </location>
</feature>